<dbReference type="GO" id="GO:0003700">
    <property type="term" value="F:DNA-binding transcription factor activity"/>
    <property type="evidence" value="ECO:0007669"/>
    <property type="project" value="InterPro"/>
</dbReference>
<dbReference type="Gene3D" id="1.10.10.10">
    <property type="entry name" value="Winged helix-like DNA-binding domain superfamily/Winged helix DNA-binding domain"/>
    <property type="match status" value="1"/>
</dbReference>
<dbReference type="InterPro" id="IPR000835">
    <property type="entry name" value="HTH_MarR-typ"/>
</dbReference>
<dbReference type="InterPro" id="IPR039422">
    <property type="entry name" value="MarR/SlyA-like"/>
</dbReference>
<dbReference type="PRINTS" id="PR00598">
    <property type="entry name" value="HTHMARR"/>
</dbReference>
<accession>A0A7Y7B5A4</accession>
<dbReference type="EMBL" id="JABBXF010000033">
    <property type="protein sequence ID" value="NVK79250.1"/>
    <property type="molecule type" value="Genomic_DNA"/>
</dbReference>
<keyword evidence="4" id="KW-1185">Reference proteome</keyword>
<organism evidence="3 4">
    <name type="scientific">Streptomyces morookaense</name>
    <name type="common">Streptoverticillium morookaense</name>
    <dbReference type="NCBI Taxonomy" id="1970"/>
    <lineage>
        <taxon>Bacteria</taxon>
        <taxon>Bacillati</taxon>
        <taxon>Actinomycetota</taxon>
        <taxon>Actinomycetes</taxon>
        <taxon>Kitasatosporales</taxon>
        <taxon>Streptomycetaceae</taxon>
        <taxon>Streptomyces</taxon>
    </lineage>
</organism>
<gene>
    <name evidence="3" type="ORF">HG542_16455</name>
</gene>
<dbReference type="Proteomes" id="UP000587462">
    <property type="component" value="Unassembled WGS sequence"/>
</dbReference>
<evidence type="ECO:0000259" key="2">
    <source>
        <dbReference type="PROSITE" id="PS50995"/>
    </source>
</evidence>
<feature type="domain" description="HTH marR-type" evidence="2">
    <location>
        <begin position="7"/>
        <end position="137"/>
    </location>
</feature>
<dbReference type="SMART" id="SM00347">
    <property type="entry name" value="HTH_MARR"/>
    <property type="match status" value="1"/>
</dbReference>
<dbReference type="InterPro" id="IPR036390">
    <property type="entry name" value="WH_DNA-bd_sf"/>
</dbReference>
<dbReference type="SUPFAM" id="SSF46785">
    <property type="entry name" value="Winged helix' DNA-binding domain"/>
    <property type="match status" value="1"/>
</dbReference>
<protein>
    <submittedName>
        <fullName evidence="3">Winged helix-turn-helix transcriptional regulator</fullName>
    </submittedName>
</protein>
<dbReference type="PANTHER" id="PTHR33164:SF57">
    <property type="entry name" value="MARR-FAMILY TRANSCRIPTIONAL REGULATOR"/>
    <property type="match status" value="1"/>
</dbReference>
<reference evidence="3 4" key="1">
    <citation type="submission" date="2020-04" db="EMBL/GenBank/DDBJ databases">
        <title>Draft Genome Sequence of Streptomyces morookaense DSM 40503, an 8-azaguanine-producing strain.</title>
        <authorList>
            <person name="Qi J."/>
            <person name="Gao J.-M."/>
        </authorList>
    </citation>
    <scope>NUCLEOTIDE SEQUENCE [LARGE SCALE GENOMIC DNA]</scope>
    <source>
        <strain evidence="3 4">DSM 40503</strain>
    </source>
</reference>
<dbReference type="AlphaFoldDB" id="A0A7Y7B5A4"/>
<dbReference type="InterPro" id="IPR036388">
    <property type="entry name" value="WH-like_DNA-bd_sf"/>
</dbReference>
<proteinExistence type="predicted"/>
<evidence type="ECO:0000313" key="4">
    <source>
        <dbReference type="Proteomes" id="UP000587462"/>
    </source>
</evidence>
<evidence type="ECO:0000256" key="1">
    <source>
        <dbReference type="SAM" id="MobiDB-lite"/>
    </source>
</evidence>
<evidence type="ECO:0000313" key="3">
    <source>
        <dbReference type="EMBL" id="NVK79250.1"/>
    </source>
</evidence>
<dbReference type="PROSITE" id="PS50995">
    <property type="entry name" value="HTH_MARR_2"/>
    <property type="match status" value="1"/>
</dbReference>
<dbReference type="PANTHER" id="PTHR33164">
    <property type="entry name" value="TRANSCRIPTIONAL REGULATOR, MARR FAMILY"/>
    <property type="match status" value="1"/>
</dbReference>
<dbReference type="GO" id="GO:0006950">
    <property type="term" value="P:response to stress"/>
    <property type="evidence" value="ECO:0007669"/>
    <property type="project" value="TreeGrafter"/>
</dbReference>
<sequence length="163" mass="17464">MAAQEHYEELARQLGALGAVRRGIGRVLPEGCSPATAIMLTLLARFGEMRMSKLAELLAIDMSVTSRHVSHAAAHGWLDRTPDPLDKRSRLVCLTPAGEALLDEVSRRHAAALAGCLSDWSDGDVALLAGLLARLRESFGQCPPPSREPAPDRMSPAPAHITV</sequence>
<dbReference type="RefSeq" id="WP_171082077.1">
    <property type="nucleotide sequence ID" value="NZ_BNBU01000004.1"/>
</dbReference>
<name>A0A7Y7B5A4_STRMO</name>
<feature type="region of interest" description="Disordered" evidence="1">
    <location>
        <begin position="141"/>
        <end position="163"/>
    </location>
</feature>
<dbReference type="Pfam" id="PF12802">
    <property type="entry name" value="MarR_2"/>
    <property type="match status" value="1"/>
</dbReference>
<comment type="caution">
    <text evidence="3">The sequence shown here is derived from an EMBL/GenBank/DDBJ whole genome shotgun (WGS) entry which is preliminary data.</text>
</comment>